<dbReference type="InterPro" id="IPR001304">
    <property type="entry name" value="C-type_lectin-like"/>
</dbReference>
<feature type="transmembrane region" description="Helical" evidence="2">
    <location>
        <begin position="202"/>
        <end position="225"/>
    </location>
</feature>
<keyword evidence="1" id="KW-1015">Disulfide bond</keyword>
<protein>
    <submittedName>
        <fullName evidence="5">C-type lectin-like</fullName>
    </submittedName>
</protein>
<gene>
    <name evidence="5" type="primary">LOC109462724</name>
</gene>
<keyword evidence="2" id="KW-1133">Transmembrane helix</keyword>
<dbReference type="SMART" id="SM00034">
    <property type="entry name" value="CLECT"/>
    <property type="match status" value="1"/>
</dbReference>
<evidence type="ECO:0000256" key="2">
    <source>
        <dbReference type="SAM" id="Phobius"/>
    </source>
</evidence>
<reference evidence="5" key="1">
    <citation type="submission" date="2025-08" db="UniProtKB">
        <authorList>
            <consortium name="RefSeq"/>
        </authorList>
    </citation>
    <scope>IDENTIFICATION</scope>
    <source>
        <tissue evidence="5">Gonad</tissue>
    </source>
</reference>
<dbReference type="PANTHER" id="PTHR22801:SF63">
    <property type="entry name" value="C-TYPE LECTIN DOMAIN-CONTAINING PROTEIN"/>
    <property type="match status" value="1"/>
</dbReference>
<keyword evidence="2" id="KW-0472">Membrane</keyword>
<evidence type="ECO:0000313" key="4">
    <source>
        <dbReference type="Proteomes" id="UP000515135"/>
    </source>
</evidence>
<feature type="domain" description="C-type lectin" evidence="3">
    <location>
        <begin position="19"/>
        <end position="139"/>
    </location>
</feature>
<dbReference type="InterPro" id="IPR050801">
    <property type="entry name" value="Ca-Dep_Lectins_ImmuneDev"/>
</dbReference>
<evidence type="ECO:0000313" key="5">
    <source>
        <dbReference type="RefSeq" id="XP_019614844.1"/>
    </source>
</evidence>
<dbReference type="Proteomes" id="UP000515135">
    <property type="component" value="Unplaced"/>
</dbReference>
<dbReference type="InterPro" id="IPR016186">
    <property type="entry name" value="C-type_lectin-like/link_sf"/>
</dbReference>
<dbReference type="RefSeq" id="XP_019614844.1">
    <property type="nucleotide sequence ID" value="XM_019759285.1"/>
</dbReference>
<dbReference type="PROSITE" id="PS50041">
    <property type="entry name" value="C_TYPE_LECTIN_2"/>
    <property type="match status" value="1"/>
</dbReference>
<dbReference type="InterPro" id="IPR016187">
    <property type="entry name" value="CTDL_fold"/>
</dbReference>
<dbReference type="InterPro" id="IPR018378">
    <property type="entry name" value="C-type_lectin_CS"/>
</dbReference>
<dbReference type="CDD" id="cd00037">
    <property type="entry name" value="CLECT"/>
    <property type="match status" value="1"/>
</dbReference>
<organism evidence="4 5">
    <name type="scientific">Branchiostoma belcheri</name>
    <name type="common">Amphioxus</name>
    <dbReference type="NCBI Taxonomy" id="7741"/>
    <lineage>
        <taxon>Eukaryota</taxon>
        <taxon>Metazoa</taxon>
        <taxon>Chordata</taxon>
        <taxon>Cephalochordata</taxon>
        <taxon>Leptocardii</taxon>
        <taxon>Amphioxiformes</taxon>
        <taxon>Branchiostomatidae</taxon>
        <taxon>Branchiostoma</taxon>
    </lineage>
</organism>
<dbReference type="GeneID" id="109462724"/>
<dbReference type="Pfam" id="PF00059">
    <property type="entry name" value="Lectin_C"/>
    <property type="match status" value="1"/>
</dbReference>
<name>A0A6P4XWD2_BRABE</name>
<dbReference type="PROSITE" id="PS00615">
    <property type="entry name" value="C_TYPE_LECTIN_1"/>
    <property type="match status" value="1"/>
</dbReference>
<dbReference type="Gene3D" id="3.10.100.10">
    <property type="entry name" value="Mannose-Binding Protein A, subunit A"/>
    <property type="match status" value="1"/>
</dbReference>
<dbReference type="PANTHER" id="PTHR22801">
    <property type="entry name" value="LITHOSTATHINE"/>
    <property type="match status" value="1"/>
</dbReference>
<sequence length="257" mass="29082">MLVSHSVKGDKCLKDYVLYGGICFKAFPKAVTYSEAEAICGAEGGIVAPAKTEQLLKLIRKLVYSVRPMYNFWIGLDDRRTEGVWRWSDGTVLRAEDFQTWVPGEPNNYQGTQHCGRYWASMEQWDDVVCYVRYLFVCQIGQTTTKTQSYTPSNVVQTSAVRITRSPNRGVTPPTPLHNDNKTTLKLNQVRRPTVKESLPGWKVGLIIIFTIVGLVALMLLVAFFTRSKFFRFKRSIMPVPGPPSTQEYGSQTKLDP</sequence>
<keyword evidence="2" id="KW-0812">Transmembrane</keyword>
<dbReference type="SUPFAM" id="SSF56436">
    <property type="entry name" value="C-type lectin-like"/>
    <property type="match status" value="1"/>
</dbReference>
<evidence type="ECO:0000256" key="1">
    <source>
        <dbReference type="ARBA" id="ARBA00023157"/>
    </source>
</evidence>
<evidence type="ECO:0000259" key="3">
    <source>
        <dbReference type="PROSITE" id="PS50041"/>
    </source>
</evidence>
<accession>A0A6P4XWD2</accession>
<dbReference type="KEGG" id="bbel:109462724"/>
<keyword evidence="4" id="KW-1185">Reference proteome</keyword>
<proteinExistence type="predicted"/>
<dbReference type="AlphaFoldDB" id="A0A6P4XWD2"/>
<dbReference type="OrthoDB" id="441660at2759"/>